<reference evidence="1" key="1">
    <citation type="submission" date="2018-05" db="EMBL/GenBank/DDBJ databases">
        <title>Draft genome of Mucuna pruriens seed.</title>
        <authorList>
            <person name="Nnadi N.E."/>
            <person name="Vos R."/>
            <person name="Hasami M.H."/>
            <person name="Devisetty U.K."/>
            <person name="Aguiy J.C."/>
        </authorList>
    </citation>
    <scope>NUCLEOTIDE SEQUENCE [LARGE SCALE GENOMIC DNA]</scope>
    <source>
        <strain evidence="1">JCA_2017</strain>
    </source>
</reference>
<dbReference type="OrthoDB" id="411615at2759"/>
<evidence type="ECO:0000313" key="2">
    <source>
        <dbReference type="Proteomes" id="UP000257109"/>
    </source>
</evidence>
<evidence type="ECO:0000313" key="1">
    <source>
        <dbReference type="EMBL" id="RDX69671.1"/>
    </source>
</evidence>
<dbReference type="EMBL" id="QJKJ01012013">
    <property type="protein sequence ID" value="RDX69671.1"/>
    <property type="molecule type" value="Genomic_DNA"/>
</dbReference>
<evidence type="ECO:0008006" key="3">
    <source>
        <dbReference type="Google" id="ProtNLM"/>
    </source>
</evidence>
<protein>
    <recommendedName>
        <fullName evidence="3">Reverse transcriptase Ty1/copia-type domain-containing protein</fullName>
    </recommendedName>
</protein>
<proteinExistence type="predicted"/>
<comment type="caution">
    <text evidence="1">The sequence shown here is derived from an EMBL/GenBank/DDBJ whole genome shotgun (WGS) entry which is preliminary data.</text>
</comment>
<dbReference type="Proteomes" id="UP000257109">
    <property type="component" value="Unassembled WGS sequence"/>
</dbReference>
<name>A0A371EUJ9_MUCPR</name>
<gene>
    <name evidence="1" type="ORF">CR513_51186</name>
</gene>
<dbReference type="STRING" id="157652.A0A371EUJ9"/>
<sequence length="148" mass="16769">MEGNTHHTHFKNSYNPMTLYLKGHAHEPHTKMRLSSPSLGNESPFTWLFGHPHGCYDSLHSPIFVFPLFSNSLPGPLKIIPMPCPSSVKPLRNKFVFSIKLYLDGSKNRYKAQLVMLGNKQEYGLDYDKTFSLVSKKTIMCTILALVA</sequence>
<keyword evidence="2" id="KW-1185">Reference proteome</keyword>
<organism evidence="1 2">
    <name type="scientific">Mucuna pruriens</name>
    <name type="common">Velvet bean</name>
    <name type="synonym">Dolichos pruriens</name>
    <dbReference type="NCBI Taxonomy" id="157652"/>
    <lineage>
        <taxon>Eukaryota</taxon>
        <taxon>Viridiplantae</taxon>
        <taxon>Streptophyta</taxon>
        <taxon>Embryophyta</taxon>
        <taxon>Tracheophyta</taxon>
        <taxon>Spermatophyta</taxon>
        <taxon>Magnoliopsida</taxon>
        <taxon>eudicotyledons</taxon>
        <taxon>Gunneridae</taxon>
        <taxon>Pentapetalae</taxon>
        <taxon>rosids</taxon>
        <taxon>fabids</taxon>
        <taxon>Fabales</taxon>
        <taxon>Fabaceae</taxon>
        <taxon>Papilionoideae</taxon>
        <taxon>50 kb inversion clade</taxon>
        <taxon>NPAAA clade</taxon>
        <taxon>indigoferoid/millettioid clade</taxon>
        <taxon>Phaseoleae</taxon>
        <taxon>Mucuna</taxon>
    </lineage>
</organism>
<feature type="non-terminal residue" evidence="1">
    <location>
        <position position="1"/>
    </location>
</feature>
<dbReference type="AlphaFoldDB" id="A0A371EUJ9"/>
<accession>A0A371EUJ9</accession>